<protein>
    <recommendedName>
        <fullName evidence="3">HNH endonuclease</fullName>
    </recommendedName>
</protein>
<keyword evidence="2" id="KW-1185">Reference proteome</keyword>
<accession>A0ABM8IK98</accession>
<evidence type="ECO:0008006" key="3">
    <source>
        <dbReference type="Google" id="ProtNLM"/>
    </source>
</evidence>
<evidence type="ECO:0000313" key="2">
    <source>
        <dbReference type="Proteomes" id="UP001432099"/>
    </source>
</evidence>
<name>A0ABM8IK98_9FIRM</name>
<evidence type="ECO:0000313" key="1">
    <source>
        <dbReference type="EMBL" id="BEH91678.1"/>
    </source>
</evidence>
<reference evidence="1" key="1">
    <citation type="journal article" date="2024" name="Int. J. Syst. Evol. Microbiol.">
        <title>Turicibacter faecis sp. nov., isolated from faeces of heart failure mouse model.</title>
        <authorList>
            <person name="Imamura Y."/>
            <person name="Motooka D."/>
            <person name="Nakajima Y."/>
            <person name="Ito S."/>
            <person name="Kitakaze M."/>
            <person name="Iida T."/>
            <person name="Nakamura S."/>
        </authorList>
    </citation>
    <scope>NUCLEOTIDE SEQUENCE</scope>
    <source>
        <strain evidence="1">TC023</strain>
    </source>
</reference>
<dbReference type="EMBL" id="AP028127">
    <property type="protein sequence ID" value="BEH91678.1"/>
    <property type="molecule type" value="Genomic_DNA"/>
</dbReference>
<organism evidence="1 2">
    <name type="scientific">Turicibacter faecis</name>
    <dbReference type="NCBI Taxonomy" id="2963365"/>
    <lineage>
        <taxon>Bacteria</taxon>
        <taxon>Bacillati</taxon>
        <taxon>Bacillota</taxon>
        <taxon>Erysipelotrichia</taxon>
        <taxon>Erysipelotrichales</taxon>
        <taxon>Turicibacteraceae</taxon>
        <taxon>Turicibacter</taxon>
    </lineage>
</organism>
<proteinExistence type="predicted"/>
<dbReference type="RefSeq" id="WP_161831038.1">
    <property type="nucleotide sequence ID" value="NZ_AP028127.1"/>
</dbReference>
<gene>
    <name evidence="1" type="ORF">T23_17800</name>
</gene>
<dbReference type="Proteomes" id="UP001432099">
    <property type="component" value="Chromosome"/>
</dbReference>
<sequence>MEYQNPVMEGQISRKVQTELERAWQEGVLIDSKGWMWIKVEKLHSILRTTKKNARYFVACVPDSLKQSFDGQEYVRGYKVLEHLAKNIEENGVGKKGANLEASKQYYEAINTCPTVKLRRIEYDYTLNAARKGLKKKRRTKYKIKSDELTGKPLVVRTCEFSHIRSYALYKELADQIDNGLIVNKETHRLITERGINDEHELLALCQEQQWATDWYDTFRHKFDF</sequence>